<proteinExistence type="predicted"/>
<dbReference type="EMBL" id="HACM01005775">
    <property type="protein sequence ID" value="CRZ06217.1"/>
    <property type="molecule type" value="Transcribed_RNA"/>
</dbReference>
<dbReference type="AlphaFoldDB" id="A0A0H5QWU9"/>
<feature type="non-terminal residue" evidence="1">
    <location>
        <position position="149"/>
    </location>
</feature>
<accession>A0A0H5QWU9</accession>
<evidence type="ECO:0000313" key="1">
    <source>
        <dbReference type="EMBL" id="CRZ06217.1"/>
    </source>
</evidence>
<protein>
    <submittedName>
        <fullName evidence="1">Uncharacterized protein</fullName>
    </submittedName>
</protein>
<reference evidence="1" key="1">
    <citation type="submission" date="2015-04" db="EMBL/GenBank/DDBJ databases">
        <title>The genome sequence of the plant pathogenic Rhizarian Plasmodiophora brassicae reveals insights in its biotrophic life cycle and the origin of chitin synthesis.</title>
        <authorList>
            <person name="Schwelm A."/>
            <person name="Fogelqvist J."/>
            <person name="Knaust A."/>
            <person name="Julke S."/>
            <person name="Lilja T."/>
            <person name="Dhandapani V."/>
            <person name="Bonilla-Rosso G."/>
            <person name="Karlsson M."/>
            <person name="Shevchenko A."/>
            <person name="Choi S.R."/>
            <person name="Kim H.G."/>
            <person name="Park J.Y."/>
            <person name="Lim Y.P."/>
            <person name="Ludwig-Muller J."/>
            <person name="Dixelius C."/>
        </authorList>
    </citation>
    <scope>NUCLEOTIDE SEQUENCE</scope>
    <source>
        <tissue evidence="1">Potato root galls</tissue>
    </source>
</reference>
<organism evidence="1">
    <name type="scientific">Spongospora subterranea</name>
    <dbReference type="NCBI Taxonomy" id="70186"/>
    <lineage>
        <taxon>Eukaryota</taxon>
        <taxon>Sar</taxon>
        <taxon>Rhizaria</taxon>
        <taxon>Endomyxa</taxon>
        <taxon>Phytomyxea</taxon>
        <taxon>Plasmodiophorida</taxon>
        <taxon>Plasmodiophoridae</taxon>
        <taxon>Spongospora</taxon>
    </lineage>
</organism>
<name>A0A0H5QWU9_9EUKA</name>
<sequence length="149" mass="16358">MKPKQLELESITDVKTCEILAESPFSKFKSSTLSSKLRSYFTSLKKQGPIETPYLKGNALFQGAAKRCLPNISEPSSKYLALHKPVTPANSGSTVRLYSLCSEIRVPFQTTAWNKASFIANHLISICFGAVSVQFCSVSNRGKSCDSIQ</sequence>